<keyword evidence="3" id="KW-0998">Cell outer membrane</keyword>
<dbReference type="Gene3D" id="2.60.40.1120">
    <property type="entry name" value="Carboxypeptidase-like, regulatory domain"/>
    <property type="match status" value="1"/>
</dbReference>
<sequence length="1255" mass="134602">MKDIDLARRISRVTCARTALLLLWGLVAVFGGSWTWAQASSGTITGLVTDPKGDVIPGAQVTVTSSAGNFTTQTKTSNEGVYEVPAVPPGSYLLKIHSPGFNTKNISGINVSVGGITQVDAKLDLGATTEVVTVTAEGELLNTSSATLQTTIEKEVLTDLPFPERNVLAAVLFAPGVTGDPQTNDGVGSELPNAYNGPIAPGAGLTIGGSRQGMNPQLVDGSDLTLAGFPRTGVTFSGDAIQSVSVQSIGLPAQYGRSGGGVINQGSRAGTSKYHGALRWRHRDPAFMIPARGSGGAPPNEHLNLFTIAVGGPVPLPFHKNKTFFFFAYEPLRNTSATYTRKRFLTPDEIAGRFNNSFDLLDQTILRNQGYAAAVNAPRTGAVVYQFARNAQGFPVGNRLPVAQYQRAANNDISQQAAANPITKFLLASQPTPDQSTSYARFFYPDGHYDPDGMNGYGVRGVTTNDDRYSLRVDENLTAKDRIFVRYTNVPVSGIRYDYNGPSTPVLNQPSESVNGWNVSANYVRTVKATMVNEFRATYLRSDDSLTPAPASLTKDFNTGLGLPPSIRGEGLAGFIFSNNLTTLGQSVGFGKILNETYGFGDDYSMLMGRHSIKFGVDYRALQLNRYDETNLYGGSFTCNTGLTNGAGFTGSSCVAGYMLGLFNTFTVNTPHAYYYRWKYGAAYVQDDWRILPRLTINVGLRYNIETPRMEKFNYQGSFISNGTGTLNGVATTGGFAFSGTNGLPTTMWPINYKGLEPRLGLAYQPARFMTMRASYAMMHTPLTGLGNNIVPNLTSGAATTGTNGVGGVGSGWVNLITNPIANAAPPAAPVVSNTLLESWNGTSYLPAVNQSSAAPYVQLWSASLQFQLGKGTLVEADYVGQKGTHLYSTPVPVNVPSINAITAAIKSRANLITASKDQYGNTSTALQRMKPYPQFFQNSIYTAYDRNAGSNYNALYLSGRQQMKFGLSLFASFSWSKSLDDASSGQGGPGDTQIDAYGYLYPQGYTTAGDYSLSAFDVPVHLSIGEVWNLPFGRGKTFFSNSSRWLDAVIGGWNLSTTTSMQSGYPLSIVAGVNGRSAGFFCSTSRPFVPGASNNPTPCDYGNALTDVSVRPNRVPGVPLIKPDWKRDPLGTTIGGGILNPNAFSMPGSLDNPAFGNVPRTMGDARNPRSIISNATLRKRFDLSESRVKLELWTDVINVMNHTNYYLLNNSPAIHGAFSTIRSDGTFAQNASFGLANAQAPGMRQFNLGIALTF</sequence>
<evidence type="ECO:0000313" key="6">
    <source>
        <dbReference type="Proteomes" id="UP000321820"/>
    </source>
</evidence>
<gene>
    <name evidence="5" type="ORF">FTW19_10910</name>
</gene>
<dbReference type="Proteomes" id="UP000321820">
    <property type="component" value="Chromosome"/>
</dbReference>
<dbReference type="AlphaFoldDB" id="A0A5B9E8E5"/>
<name>A0A5B9E8E5_9BACT</name>
<dbReference type="SUPFAM" id="SSF49464">
    <property type="entry name" value="Carboxypeptidase regulatory domain-like"/>
    <property type="match status" value="1"/>
</dbReference>
<feature type="domain" description="TonB-dependent transporter Oar-like beta-barrel" evidence="4">
    <location>
        <begin position="268"/>
        <end position="1225"/>
    </location>
</feature>
<accession>A0A5B9E8E5</accession>
<reference evidence="5 6" key="1">
    <citation type="submission" date="2019-08" db="EMBL/GenBank/DDBJ databases">
        <title>Complete genome sequence of Terriglobus albidus strain ORNL.</title>
        <authorList>
            <person name="Podar M."/>
        </authorList>
    </citation>
    <scope>NUCLEOTIDE SEQUENCE [LARGE SCALE GENOMIC DNA]</scope>
    <source>
        <strain evidence="5 6">ORNL</strain>
    </source>
</reference>
<dbReference type="Gene3D" id="2.40.170.20">
    <property type="entry name" value="TonB-dependent receptor, beta-barrel domain"/>
    <property type="match status" value="1"/>
</dbReference>
<dbReference type="GO" id="GO:0009279">
    <property type="term" value="C:cell outer membrane"/>
    <property type="evidence" value="ECO:0007669"/>
    <property type="project" value="UniProtKB-SubCell"/>
</dbReference>
<keyword evidence="6" id="KW-1185">Reference proteome</keyword>
<evidence type="ECO:0000256" key="2">
    <source>
        <dbReference type="ARBA" id="ARBA00023136"/>
    </source>
</evidence>
<evidence type="ECO:0000256" key="1">
    <source>
        <dbReference type="ARBA" id="ARBA00004442"/>
    </source>
</evidence>
<proteinExistence type="predicted"/>
<evidence type="ECO:0000256" key="3">
    <source>
        <dbReference type="ARBA" id="ARBA00023237"/>
    </source>
</evidence>
<dbReference type="KEGG" id="talb:FTW19_10910"/>
<keyword evidence="2" id="KW-0472">Membrane</keyword>
<dbReference type="SUPFAM" id="SSF56935">
    <property type="entry name" value="Porins"/>
    <property type="match status" value="1"/>
</dbReference>
<dbReference type="InterPro" id="IPR036942">
    <property type="entry name" value="Beta-barrel_TonB_sf"/>
</dbReference>
<protein>
    <submittedName>
        <fullName evidence="5">TonB-dependent receptor</fullName>
    </submittedName>
</protein>
<dbReference type="OrthoDB" id="97893at2"/>
<comment type="subcellular location">
    <subcellularLocation>
        <location evidence="1">Cell outer membrane</location>
    </subcellularLocation>
</comment>
<dbReference type="Pfam" id="PF25183">
    <property type="entry name" value="OMP_b-brl_4"/>
    <property type="match status" value="1"/>
</dbReference>
<dbReference type="EMBL" id="CP042806">
    <property type="protein sequence ID" value="QEE28463.1"/>
    <property type="molecule type" value="Genomic_DNA"/>
</dbReference>
<dbReference type="InterPro" id="IPR008969">
    <property type="entry name" value="CarboxyPept-like_regulatory"/>
</dbReference>
<keyword evidence="5" id="KW-0675">Receptor</keyword>
<evidence type="ECO:0000259" key="4">
    <source>
        <dbReference type="Pfam" id="PF25183"/>
    </source>
</evidence>
<dbReference type="Pfam" id="PF13620">
    <property type="entry name" value="CarboxypepD_reg"/>
    <property type="match status" value="1"/>
</dbReference>
<organism evidence="5 6">
    <name type="scientific">Terriglobus albidus</name>
    <dbReference type="NCBI Taxonomy" id="1592106"/>
    <lineage>
        <taxon>Bacteria</taxon>
        <taxon>Pseudomonadati</taxon>
        <taxon>Acidobacteriota</taxon>
        <taxon>Terriglobia</taxon>
        <taxon>Terriglobales</taxon>
        <taxon>Acidobacteriaceae</taxon>
        <taxon>Terriglobus</taxon>
    </lineage>
</organism>
<dbReference type="InterPro" id="IPR057601">
    <property type="entry name" value="Oar-like_b-barrel"/>
</dbReference>
<evidence type="ECO:0000313" key="5">
    <source>
        <dbReference type="EMBL" id="QEE28463.1"/>
    </source>
</evidence>